<accession>A0AAE1RKN6</accession>
<protein>
    <recommendedName>
        <fullName evidence="3">R13L1/DRL21-like LRR repeat region domain-containing protein</fullName>
    </recommendedName>
</protein>
<dbReference type="AlphaFoldDB" id="A0AAE1RKN6"/>
<reference evidence="4" key="1">
    <citation type="submission" date="2023-12" db="EMBL/GenBank/DDBJ databases">
        <title>Genome assembly of Anisodus tanguticus.</title>
        <authorList>
            <person name="Wang Y.-J."/>
        </authorList>
    </citation>
    <scope>NUCLEOTIDE SEQUENCE</scope>
    <source>
        <strain evidence="4">KB-2021</strain>
        <tissue evidence="4">Leaf</tissue>
    </source>
</reference>
<dbReference type="SMART" id="SM00369">
    <property type="entry name" value="LRR_TYP"/>
    <property type="match status" value="3"/>
</dbReference>
<evidence type="ECO:0000256" key="2">
    <source>
        <dbReference type="ARBA" id="ARBA00022737"/>
    </source>
</evidence>
<dbReference type="Gene3D" id="3.80.10.10">
    <property type="entry name" value="Ribonuclease Inhibitor"/>
    <property type="match status" value="2"/>
</dbReference>
<dbReference type="Pfam" id="PF25019">
    <property type="entry name" value="LRR_R13L1-DRL21"/>
    <property type="match status" value="1"/>
</dbReference>
<feature type="domain" description="R13L1/DRL21-like LRR repeat region" evidence="3">
    <location>
        <begin position="133"/>
        <end position="256"/>
    </location>
</feature>
<dbReference type="EMBL" id="JAVYJV010000015">
    <property type="protein sequence ID" value="KAK4352791.1"/>
    <property type="molecule type" value="Genomic_DNA"/>
</dbReference>
<dbReference type="InterPro" id="IPR032675">
    <property type="entry name" value="LRR_dom_sf"/>
</dbReference>
<name>A0AAE1RKN6_9SOLA</name>
<dbReference type="PANTHER" id="PTHR47186:SF13">
    <property type="entry name" value="DISEASE RESISTANCE PROTEIN RGA3"/>
    <property type="match status" value="1"/>
</dbReference>
<keyword evidence="2" id="KW-0677">Repeat</keyword>
<dbReference type="SUPFAM" id="SSF52058">
    <property type="entry name" value="L domain-like"/>
    <property type="match status" value="1"/>
</dbReference>
<dbReference type="InterPro" id="IPR003591">
    <property type="entry name" value="Leu-rich_rpt_typical-subtyp"/>
</dbReference>
<dbReference type="SUPFAM" id="SSF52047">
    <property type="entry name" value="RNI-like"/>
    <property type="match status" value="1"/>
</dbReference>
<dbReference type="InterPro" id="IPR001611">
    <property type="entry name" value="Leu-rich_rpt"/>
</dbReference>
<keyword evidence="5" id="KW-1185">Reference proteome</keyword>
<dbReference type="GO" id="GO:0051707">
    <property type="term" value="P:response to other organism"/>
    <property type="evidence" value="ECO:0007669"/>
    <property type="project" value="UniProtKB-ARBA"/>
</dbReference>
<organism evidence="4 5">
    <name type="scientific">Anisodus tanguticus</name>
    <dbReference type="NCBI Taxonomy" id="243964"/>
    <lineage>
        <taxon>Eukaryota</taxon>
        <taxon>Viridiplantae</taxon>
        <taxon>Streptophyta</taxon>
        <taxon>Embryophyta</taxon>
        <taxon>Tracheophyta</taxon>
        <taxon>Spermatophyta</taxon>
        <taxon>Magnoliopsida</taxon>
        <taxon>eudicotyledons</taxon>
        <taxon>Gunneridae</taxon>
        <taxon>Pentapetalae</taxon>
        <taxon>asterids</taxon>
        <taxon>lamiids</taxon>
        <taxon>Solanales</taxon>
        <taxon>Solanaceae</taxon>
        <taxon>Solanoideae</taxon>
        <taxon>Hyoscyameae</taxon>
        <taxon>Anisodus</taxon>
    </lineage>
</organism>
<dbReference type="Pfam" id="PF13855">
    <property type="entry name" value="LRR_8"/>
    <property type="match status" value="2"/>
</dbReference>
<dbReference type="InterPro" id="IPR056789">
    <property type="entry name" value="LRR_R13L1-DRL21"/>
</dbReference>
<dbReference type="GO" id="GO:0006952">
    <property type="term" value="P:defense response"/>
    <property type="evidence" value="ECO:0007669"/>
    <property type="project" value="UniProtKB-ARBA"/>
</dbReference>
<comment type="caution">
    <text evidence="4">The sequence shown here is derived from an EMBL/GenBank/DDBJ whole genome shotgun (WGS) entry which is preliminary data.</text>
</comment>
<gene>
    <name evidence="4" type="ORF">RND71_028309</name>
</gene>
<dbReference type="PANTHER" id="PTHR47186">
    <property type="entry name" value="LEUCINE-RICH REPEAT-CONTAINING PROTEIN 57"/>
    <property type="match status" value="1"/>
</dbReference>
<evidence type="ECO:0000313" key="4">
    <source>
        <dbReference type="EMBL" id="KAK4352791.1"/>
    </source>
</evidence>
<evidence type="ECO:0000259" key="3">
    <source>
        <dbReference type="Pfam" id="PF25019"/>
    </source>
</evidence>
<sequence>MMPVGFPKVVSSYSPSLLKRFVSLRVLNLSYSKLEQLPSSIGDLVHLRYLDLSRNNIRSLPRSLWKLQNMQTLDVHNCYSLSCLQKQTSQLGSLRILLLDGCPLTSMPPRIGLLTCLKTLSCFIVGTKKGYQLRELQNLNLYGLISITYLERVKNDTGAKEANLSAKANLHSLSMSWDIDGPHRYESEEVKVLEALEPHPNLKYLEIVAFGGFHFLNWINHSVLEKVISIRIKICKNCLCLPPFEELPSLESLELQYGSEEVEYVEEDDVHSRFPTRRRFPYLKRLRIWFFLKKLEVHGGTCLSSISNLSTLTSLRIGANNDATSLPEEMFKNLTNLEYLSIFDFMNLKELPTSLASLNALKRLQIESCEALHSLTEQGLEGLTFTHTVIC</sequence>
<dbReference type="Proteomes" id="UP001291623">
    <property type="component" value="Unassembled WGS sequence"/>
</dbReference>
<dbReference type="PROSITE" id="PS51450">
    <property type="entry name" value="LRR"/>
    <property type="match status" value="1"/>
</dbReference>
<evidence type="ECO:0000256" key="1">
    <source>
        <dbReference type="ARBA" id="ARBA00022614"/>
    </source>
</evidence>
<evidence type="ECO:0000313" key="5">
    <source>
        <dbReference type="Proteomes" id="UP001291623"/>
    </source>
</evidence>
<proteinExistence type="predicted"/>
<keyword evidence="1" id="KW-0433">Leucine-rich repeat</keyword>